<dbReference type="InterPro" id="IPR013520">
    <property type="entry name" value="Ribonucl_H"/>
</dbReference>
<evidence type="ECO:0000256" key="4">
    <source>
        <dbReference type="SAM" id="MobiDB-lite"/>
    </source>
</evidence>
<dbReference type="GO" id="GO:0005829">
    <property type="term" value="C:cytosol"/>
    <property type="evidence" value="ECO:0007669"/>
    <property type="project" value="TreeGrafter"/>
</dbReference>
<evidence type="ECO:0000256" key="2">
    <source>
        <dbReference type="ARBA" id="ARBA00022801"/>
    </source>
</evidence>
<dbReference type="PANTHER" id="PTHR30231:SF4">
    <property type="entry name" value="PROTEIN NEN2"/>
    <property type="match status" value="1"/>
</dbReference>
<evidence type="ECO:0000313" key="6">
    <source>
        <dbReference type="EMBL" id="TJZ99370.1"/>
    </source>
</evidence>
<keyword evidence="1" id="KW-0540">Nuclease</keyword>
<dbReference type="InterPro" id="IPR012337">
    <property type="entry name" value="RNaseH-like_sf"/>
</dbReference>
<evidence type="ECO:0000313" key="7">
    <source>
        <dbReference type="Proteomes" id="UP000305778"/>
    </source>
</evidence>
<keyword evidence="7" id="KW-1185">Reference proteome</keyword>
<dbReference type="OrthoDB" id="9791657at2"/>
<protein>
    <submittedName>
        <fullName evidence="6">3'-5' exonuclease</fullName>
    </submittedName>
</protein>
<keyword evidence="2" id="KW-0378">Hydrolase</keyword>
<name>A0A4U0RX30_9ACTN</name>
<dbReference type="AlphaFoldDB" id="A0A4U0RX30"/>
<evidence type="ECO:0000259" key="5">
    <source>
        <dbReference type="SMART" id="SM00479"/>
    </source>
</evidence>
<dbReference type="SMART" id="SM00479">
    <property type="entry name" value="EXOIII"/>
    <property type="match status" value="1"/>
</dbReference>
<sequence>MSWTSAPLLAFDLETTGTDIETDRIVTAALIGLEPGTPPKERMWLLDPGVPVPDEATAIHGISTEYARAHGGSAAEGIEEITRAIAESLASATPLVIMNARYDLSLLDRECRRNGVTPLAERLGGGLSPVIDPLILDKHADRYRKGKRNLQALCAHYGVPLNDAHEAGADAVAAAGVARRLGERFPDVGSVSPADLHELQVRAAADQAASFQQYLRRTSDPHASIDPAWPVVPHIRQSAGHP</sequence>
<dbReference type="Proteomes" id="UP000305778">
    <property type="component" value="Unassembled WGS sequence"/>
</dbReference>
<dbReference type="NCBIfam" id="NF005927">
    <property type="entry name" value="PRK07942.1"/>
    <property type="match status" value="1"/>
</dbReference>
<dbReference type="GO" id="GO:0003676">
    <property type="term" value="F:nucleic acid binding"/>
    <property type="evidence" value="ECO:0007669"/>
    <property type="project" value="InterPro"/>
</dbReference>
<proteinExistence type="predicted"/>
<dbReference type="InterPro" id="IPR036397">
    <property type="entry name" value="RNaseH_sf"/>
</dbReference>
<dbReference type="PANTHER" id="PTHR30231">
    <property type="entry name" value="DNA POLYMERASE III SUBUNIT EPSILON"/>
    <property type="match status" value="1"/>
</dbReference>
<dbReference type="EMBL" id="SUMC01000109">
    <property type="protein sequence ID" value="TJZ99370.1"/>
    <property type="molecule type" value="Genomic_DNA"/>
</dbReference>
<dbReference type="Gene3D" id="3.30.420.10">
    <property type="entry name" value="Ribonuclease H-like superfamily/Ribonuclease H"/>
    <property type="match status" value="1"/>
</dbReference>
<dbReference type="RefSeq" id="WP_136729999.1">
    <property type="nucleotide sequence ID" value="NZ_JAOPYF010000155.1"/>
</dbReference>
<dbReference type="CDD" id="cd06127">
    <property type="entry name" value="DEDDh"/>
    <property type="match status" value="1"/>
</dbReference>
<organism evidence="6 7">
    <name type="scientific">Actinacidiphila oryziradicis</name>
    <dbReference type="NCBI Taxonomy" id="2571141"/>
    <lineage>
        <taxon>Bacteria</taxon>
        <taxon>Bacillati</taxon>
        <taxon>Actinomycetota</taxon>
        <taxon>Actinomycetes</taxon>
        <taxon>Kitasatosporales</taxon>
        <taxon>Streptomycetaceae</taxon>
        <taxon>Actinacidiphila</taxon>
    </lineage>
</organism>
<feature type="domain" description="Exonuclease" evidence="5">
    <location>
        <begin position="7"/>
        <end position="187"/>
    </location>
</feature>
<dbReference type="SUPFAM" id="SSF53098">
    <property type="entry name" value="Ribonuclease H-like"/>
    <property type="match status" value="1"/>
</dbReference>
<dbReference type="GO" id="GO:0008408">
    <property type="term" value="F:3'-5' exonuclease activity"/>
    <property type="evidence" value="ECO:0007669"/>
    <property type="project" value="TreeGrafter"/>
</dbReference>
<gene>
    <name evidence="6" type="ORF">FCI23_46020</name>
</gene>
<evidence type="ECO:0000256" key="1">
    <source>
        <dbReference type="ARBA" id="ARBA00022722"/>
    </source>
</evidence>
<feature type="region of interest" description="Disordered" evidence="4">
    <location>
        <begin position="222"/>
        <end position="242"/>
    </location>
</feature>
<reference evidence="6 7" key="1">
    <citation type="submission" date="2019-04" db="EMBL/GenBank/DDBJ databases">
        <title>Streptomyces oryziradicis sp. nov., a novel actinomycete isolated from rhizosphere soil of rice (Oryza sativa L.).</title>
        <authorList>
            <person name="Li C."/>
        </authorList>
    </citation>
    <scope>NUCLEOTIDE SEQUENCE [LARGE SCALE GENOMIC DNA]</scope>
    <source>
        <strain evidence="6 7">NEAU-C40</strain>
    </source>
</reference>
<evidence type="ECO:0000256" key="3">
    <source>
        <dbReference type="ARBA" id="ARBA00022839"/>
    </source>
</evidence>
<dbReference type="Pfam" id="PF00929">
    <property type="entry name" value="RNase_T"/>
    <property type="match status" value="1"/>
</dbReference>
<comment type="caution">
    <text evidence="6">The sequence shown here is derived from an EMBL/GenBank/DDBJ whole genome shotgun (WGS) entry which is preliminary data.</text>
</comment>
<keyword evidence="3 6" id="KW-0269">Exonuclease</keyword>
<accession>A0A4U0RX30</accession>